<evidence type="ECO:0000313" key="4">
    <source>
        <dbReference type="WormBase" id="SRAE_1000193000"/>
    </source>
</evidence>
<dbReference type="CTD" id="36376037"/>
<evidence type="ECO:0000313" key="3">
    <source>
        <dbReference type="WBParaSite" id="SRAE_1000193000.1"/>
    </source>
</evidence>
<accession>A0A090L1V2</accession>
<reference evidence="3" key="2">
    <citation type="submission" date="2020-12" db="UniProtKB">
        <authorList>
            <consortium name="WormBaseParasite"/>
        </authorList>
    </citation>
    <scope>IDENTIFICATION</scope>
</reference>
<proteinExistence type="predicted"/>
<gene>
    <name evidence="1 3 4" type="ORF">SRAE_1000193000</name>
</gene>
<protein>
    <submittedName>
        <fullName evidence="1 3">Uncharacterized protein</fullName>
    </submittedName>
</protein>
<organism evidence="1">
    <name type="scientific">Strongyloides ratti</name>
    <name type="common">Parasitic roundworm</name>
    <dbReference type="NCBI Taxonomy" id="34506"/>
    <lineage>
        <taxon>Eukaryota</taxon>
        <taxon>Metazoa</taxon>
        <taxon>Ecdysozoa</taxon>
        <taxon>Nematoda</taxon>
        <taxon>Chromadorea</taxon>
        <taxon>Rhabditida</taxon>
        <taxon>Tylenchina</taxon>
        <taxon>Panagrolaimomorpha</taxon>
        <taxon>Strongyloidoidea</taxon>
        <taxon>Strongyloididae</taxon>
        <taxon>Strongyloides</taxon>
    </lineage>
</organism>
<name>A0A090L1V2_STRRB</name>
<dbReference type="GeneID" id="36376037"/>
<dbReference type="WBParaSite" id="SRAE_1000193000.1">
    <property type="protein sequence ID" value="SRAE_1000193000.1"/>
    <property type="gene ID" value="WBGene00258542"/>
</dbReference>
<dbReference type="AlphaFoldDB" id="A0A090L1V2"/>
<dbReference type="RefSeq" id="XP_024502873.1">
    <property type="nucleotide sequence ID" value="XM_024648947.1"/>
</dbReference>
<reference evidence="1 2" key="1">
    <citation type="submission" date="2014-09" db="EMBL/GenBank/DDBJ databases">
        <authorList>
            <person name="Martin A.A."/>
        </authorList>
    </citation>
    <scope>NUCLEOTIDE SEQUENCE</scope>
    <source>
        <strain evidence="2">ED321</strain>
        <strain evidence="1">ED321 Heterogonic</strain>
    </source>
</reference>
<dbReference type="WormBase" id="SRAE_1000193000">
    <property type="protein sequence ID" value="SRP10161"/>
    <property type="gene ID" value="WBGene00258542"/>
</dbReference>
<sequence>MLILRTLGLEKRNTCVYAVYKAYQLSKNFGNCQLFDAYDGLKFLISNNPLNIKEFVIKNEDLSTDFKIISKTAL</sequence>
<dbReference type="Proteomes" id="UP000035682">
    <property type="component" value="Unplaced"/>
</dbReference>
<evidence type="ECO:0000313" key="1">
    <source>
        <dbReference type="EMBL" id="CEF63672.1"/>
    </source>
</evidence>
<keyword evidence="2" id="KW-1185">Reference proteome</keyword>
<evidence type="ECO:0000313" key="2">
    <source>
        <dbReference type="Proteomes" id="UP000035682"/>
    </source>
</evidence>
<dbReference type="EMBL" id="LN609528">
    <property type="protein sequence ID" value="CEF63672.1"/>
    <property type="molecule type" value="Genomic_DNA"/>
</dbReference>